<evidence type="ECO:0000256" key="1">
    <source>
        <dbReference type="SAM" id="MobiDB-lite"/>
    </source>
</evidence>
<evidence type="ECO:0000313" key="2">
    <source>
        <dbReference type="EMBL" id="PMP29967.1"/>
    </source>
</evidence>
<comment type="caution">
    <text evidence="2">The sequence shown here is derived from an EMBL/GenBank/DDBJ whole genome shotgun (WGS) entry which is preliminary data.</text>
</comment>
<dbReference type="EMBL" id="MDBS01000023">
    <property type="protein sequence ID" value="PMP29967.1"/>
    <property type="molecule type" value="Genomic_DNA"/>
</dbReference>
<feature type="compositionally biased region" description="Polar residues" evidence="1">
    <location>
        <begin position="55"/>
        <end position="65"/>
    </location>
</feature>
<reference evidence="2" key="2">
    <citation type="journal article" date="2018" name="Nature">
        <title>A major lineage of non-tailed dsDNA viruses as unrecognized killers of marine bacteria.</title>
        <authorList>
            <person name="Kauffman K.M."/>
            <person name="Hussain F.A."/>
            <person name="Yang J."/>
            <person name="Arevalo P."/>
            <person name="Brown J.M."/>
            <person name="Chang W.K."/>
            <person name="VanInsberghe D."/>
            <person name="Elsherbini J."/>
            <person name="Sharma R.S."/>
            <person name="Cutler M.B."/>
            <person name="Kelly L."/>
            <person name="Polz M.F."/>
        </authorList>
    </citation>
    <scope>NUCLEOTIDE SEQUENCE</scope>
    <source>
        <strain evidence="2">10N.222.46.E12</strain>
    </source>
</reference>
<proteinExistence type="predicted"/>
<protein>
    <submittedName>
        <fullName evidence="2">Uncharacterized protein</fullName>
    </submittedName>
</protein>
<gene>
    <name evidence="2" type="ORF">BCS90_00740</name>
</gene>
<name>A0A7Z1MK81_9VIBR</name>
<dbReference type="AlphaFoldDB" id="A0A7Z1MK81"/>
<accession>A0A7Z1MK81</accession>
<reference evidence="2" key="1">
    <citation type="submission" date="2016-07" db="EMBL/GenBank/DDBJ databases">
        <authorList>
            <person name="Kauffman K."/>
            <person name="Arevalo P."/>
            <person name="Polz M.F."/>
        </authorList>
    </citation>
    <scope>NUCLEOTIDE SEQUENCE</scope>
    <source>
        <strain evidence="2">10N.222.46.E12</strain>
    </source>
</reference>
<feature type="compositionally biased region" description="Basic and acidic residues" evidence="1">
    <location>
        <begin position="41"/>
        <end position="51"/>
    </location>
</feature>
<feature type="region of interest" description="Disordered" evidence="1">
    <location>
        <begin position="41"/>
        <end position="65"/>
    </location>
</feature>
<sequence>MVIYRWSIIGMILKSMSTARELNPKELLSFTYWREKHRQQVERHSKIESRPNKSRLGQNLTKPWK</sequence>
<organism evidence="2">
    <name type="scientific">Vibrio cyclitrophicus</name>
    <dbReference type="NCBI Taxonomy" id="47951"/>
    <lineage>
        <taxon>Bacteria</taxon>
        <taxon>Pseudomonadati</taxon>
        <taxon>Pseudomonadota</taxon>
        <taxon>Gammaproteobacteria</taxon>
        <taxon>Vibrionales</taxon>
        <taxon>Vibrionaceae</taxon>
        <taxon>Vibrio</taxon>
    </lineage>
</organism>